<dbReference type="Proteomes" id="UP000007374">
    <property type="component" value="Unassembled WGS sequence"/>
</dbReference>
<dbReference type="SUPFAM" id="SSF52172">
    <property type="entry name" value="CheY-like"/>
    <property type="match status" value="1"/>
</dbReference>
<name>K2NRG8_9HYPH</name>
<dbReference type="Gene3D" id="3.40.50.2300">
    <property type="match status" value="1"/>
</dbReference>
<proteinExistence type="predicted"/>
<dbReference type="EMBL" id="AMSI01000008">
    <property type="protein sequence ID" value="EKF41970.1"/>
    <property type="molecule type" value="Genomic_DNA"/>
</dbReference>
<dbReference type="SMART" id="SM00448">
    <property type="entry name" value="REC"/>
    <property type="match status" value="1"/>
</dbReference>
<dbReference type="eggNOG" id="COG0784">
    <property type="taxonomic scope" value="Bacteria"/>
</dbReference>
<protein>
    <submittedName>
        <fullName evidence="3">Response regulator receiver protein</fullName>
    </submittedName>
</protein>
<evidence type="ECO:0000313" key="3">
    <source>
        <dbReference type="EMBL" id="EKF41970.1"/>
    </source>
</evidence>
<evidence type="ECO:0000259" key="2">
    <source>
        <dbReference type="PROSITE" id="PS50110"/>
    </source>
</evidence>
<gene>
    <name evidence="3" type="ORF">NA8A_12895</name>
</gene>
<dbReference type="GO" id="GO:0000160">
    <property type="term" value="P:phosphorelay signal transduction system"/>
    <property type="evidence" value="ECO:0007669"/>
    <property type="project" value="InterPro"/>
</dbReference>
<dbReference type="InterPro" id="IPR001789">
    <property type="entry name" value="Sig_transdc_resp-reg_receiver"/>
</dbReference>
<keyword evidence="4" id="KW-1185">Reference proteome</keyword>
<evidence type="ECO:0000313" key="4">
    <source>
        <dbReference type="Proteomes" id="UP000007374"/>
    </source>
</evidence>
<accession>K2NRG8</accession>
<dbReference type="AlphaFoldDB" id="K2NRG8"/>
<dbReference type="PROSITE" id="PS50110">
    <property type="entry name" value="RESPONSE_REGULATORY"/>
    <property type="match status" value="1"/>
</dbReference>
<organism evidence="3 4">
    <name type="scientific">Nitratireductor indicus C115</name>
    <dbReference type="NCBI Taxonomy" id="1231190"/>
    <lineage>
        <taxon>Bacteria</taxon>
        <taxon>Pseudomonadati</taxon>
        <taxon>Pseudomonadota</taxon>
        <taxon>Alphaproteobacteria</taxon>
        <taxon>Hyphomicrobiales</taxon>
        <taxon>Phyllobacteriaceae</taxon>
        <taxon>Nitratireductor</taxon>
    </lineage>
</organism>
<sequence length="135" mass="14884">MVKPLNGACVLLVEDEALIAMNVEELCREHGAVDVVTIDSFESLQADLLDARKISSAILDIKISEQWTDEFAKLLQTRRIPFIFASGYAANHTVFEPFAGIRVVEKPYRESDLIEALVAAIAAPDALEQEESPPN</sequence>
<evidence type="ECO:0000256" key="1">
    <source>
        <dbReference type="PROSITE-ProRule" id="PRU00169"/>
    </source>
</evidence>
<dbReference type="PATRIC" id="fig|1231190.3.peg.2678"/>
<comment type="caution">
    <text evidence="3">The sequence shown here is derived from an EMBL/GenBank/DDBJ whole genome shotgun (WGS) entry which is preliminary data.</text>
</comment>
<feature type="modified residue" description="4-aspartylphosphate" evidence="1">
    <location>
        <position position="60"/>
    </location>
</feature>
<reference evidence="3 4" key="1">
    <citation type="journal article" date="2012" name="J. Bacteriol.">
        <title>Genome Sequence of Nitratireductor indicus Type Strain C115.</title>
        <authorList>
            <person name="Lai Q."/>
            <person name="Li G."/>
            <person name="Yu Z."/>
            <person name="Shao Z."/>
        </authorList>
    </citation>
    <scope>NUCLEOTIDE SEQUENCE [LARGE SCALE GENOMIC DNA]</scope>
    <source>
        <strain evidence="3 4">C115</strain>
    </source>
</reference>
<dbReference type="RefSeq" id="WP_009450753.1">
    <property type="nucleotide sequence ID" value="NZ_AMSI01000008.1"/>
</dbReference>
<keyword evidence="1" id="KW-0597">Phosphoprotein</keyword>
<feature type="domain" description="Response regulatory" evidence="2">
    <location>
        <begin position="9"/>
        <end position="121"/>
    </location>
</feature>
<dbReference type="InterPro" id="IPR011006">
    <property type="entry name" value="CheY-like_superfamily"/>
</dbReference>
<dbReference type="STRING" id="721133.SAMN05216176_104148"/>